<dbReference type="InterPro" id="IPR027304">
    <property type="entry name" value="Trigger_fact/SurA_dom_sf"/>
</dbReference>
<keyword evidence="1" id="KW-0732">Signal</keyword>
<dbReference type="AlphaFoldDB" id="A0A2J8I7S6"/>
<proteinExistence type="predicted"/>
<dbReference type="OrthoDB" id="9769613at2"/>
<comment type="caution">
    <text evidence="4">The sequence shown here is derived from an EMBL/GenBank/DDBJ whole genome shotgun (WGS) entry which is preliminary data.</text>
</comment>
<evidence type="ECO:0000256" key="2">
    <source>
        <dbReference type="PROSITE-ProRule" id="PRU00278"/>
    </source>
</evidence>
<dbReference type="SUPFAM" id="SSF54534">
    <property type="entry name" value="FKBP-like"/>
    <property type="match status" value="1"/>
</dbReference>
<dbReference type="PANTHER" id="PTHR47637:SF1">
    <property type="entry name" value="CHAPERONE SURA"/>
    <property type="match status" value="1"/>
</dbReference>
<keyword evidence="2" id="KW-0697">Rotamase</keyword>
<dbReference type="PROSITE" id="PS50198">
    <property type="entry name" value="PPIC_PPIASE_2"/>
    <property type="match status" value="1"/>
</dbReference>
<feature type="domain" description="PpiC" evidence="3">
    <location>
        <begin position="137"/>
        <end position="237"/>
    </location>
</feature>
<dbReference type="Gene3D" id="3.10.50.40">
    <property type="match status" value="1"/>
</dbReference>
<dbReference type="PANTHER" id="PTHR47637">
    <property type="entry name" value="CHAPERONE SURA"/>
    <property type="match status" value="1"/>
</dbReference>
<dbReference type="Pfam" id="PF00639">
    <property type="entry name" value="Rotamase"/>
    <property type="match status" value="1"/>
</dbReference>
<dbReference type="InterPro" id="IPR046357">
    <property type="entry name" value="PPIase_dom_sf"/>
</dbReference>
<dbReference type="GO" id="GO:0003755">
    <property type="term" value="F:peptidyl-prolyl cis-trans isomerase activity"/>
    <property type="evidence" value="ECO:0007669"/>
    <property type="project" value="UniProtKB-KW"/>
</dbReference>
<evidence type="ECO:0000259" key="3">
    <source>
        <dbReference type="PROSITE" id="PS50198"/>
    </source>
</evidence>
<protein>
    <submittedName>
        <fullName evidence="4">Peptidylprolyl isomerase</fullName>
    </submittedName>
</protein>
<dbReference type="EMBL" id="POSK01000001">
    <property type="protein sequence ID" value="PNI06570.1"/>
    <property type="molecule type" value="Genomic_DNA"/>
</dbReference>
<evidence type="ECO:0000313" key="5">
    <source>
        <dbReference type="Proteomes" id="UP000236449"/>
    </source>
</evidence>
<gene>
    <name evidence="4" type="ORF">C1N32_00735</name>
</gene>
<organism evidence="4 5">
    <name type="scientific">Vibrio diazotrophicus</name>
    <dbReference type="NCBI Taxonomy" id="685"/>
    <lineage>
        <taxon>Bacteria</taxon>
        <taxon>Pseudomonadati</taxon>
        <taxon>Pseudomonadota</taxon>
        <taxon>Gammaproteobacteria</taxon>
        <taxon>Vibrionales</taxon>
        <taxon>Vibrionaceae</taxon>
        <taxon>Vibrio</taxon>
    </lineage>
</organism>
<reference evidence="4 5" key="1">
    <citation type="submission" date="2018-01" db="EMBL/GenBank/DDBJ databases">
        <title>Draft genome sequences of six Vibrio diazotrophicus strains isolated from deep-sea sediments of the Baltic Sea.</title>
        <authorList>
            <person name="Castillo D."/>
            <person name="Vandieken V."/>
            <person name="Chiang O."/>
            <person name="Middelboe M."/>
        </authorList>
    </citation>
    <scope>NUCLEOTIDE SEQUENCE [LARGE SCALE GENOMIC DNA]</scope>
    <source>
        <strain evidence="4 5">60.27F</strain>
    </source>
</reference>
<dbReference type="InterPro" id="IPR000297">
    <property type="entry name" value="PPIase_PpiC"/>
</dbReference>
<dbReference type="RefSeq" id="WP_102965111.1">
    <property type="nucleotide sequence ID" value="NZ_POSK01000001.1"/>
</dbReference>
<accession>A0A2J8I7S6</accession>
<dbReference type="SUPFAM" id="SSF109998">
    <property type="entry name" value="Triger factor/SurA peptide-binding domain-like"/>
    <property type="match status" value="1"/>
</dbReference>
<dbReference type="Proteomes" id="UP000236449">
    <property type="component" value="Unassembled WGS sequence"/>
</dbReference>
<name>A0A2J8I7S6_VIBDI</name>
<dbReference type="InterPro" id="IPR050280">
    <property type="entry name" value="OMP_Chaperone_SurA"/>
</dbReference>
<evidence type="ECO:0000256" key="1">
    <source>
        <dbReference type="ARBA" id="ARBA00022729"/>
    </source>
</evidence>
<sequence length="281" mass="32649">MEAYQRNYLTAKIATDMYKLNPEWLSSMQRVKVDEQVERLFRVQKAILGSSEANFVTVSAQDIQTAFDKLAEGYQSYNEFKAAMQGQHLTEGQLKQVLSEELKCEKVMELISQDIPELELATAMEYFNTHLQEFSRSNVWEMSQILITVNDEFSENHRDEAWRRIHDVKKQCEYTAFGTLALKYSECPSAMSNGYLGWCEETKLYPQIAASLLDLNNGEVSEVIETELGFHLVRVHQHKGARTATFEEAYPFLQRKHEQRARQFLQKQWISQLLHSASLCR</sequence>
<evidence type="ECO:0000313" key="4">
    <source>
        <dbReference type="EMBL" id="PNI06570.1"/>
    </source>
</evidence>
<keyword evidence="2 4" id="KW-0413">Isomerase</keyword>
<dbReference type="Gene3D" id="1.10.4030.10">
    <property type="entry name" value="Porin chaperone SurA, peptide-binding domain"/>
    <property type="match status" value="1"/>
</dbReference>